<dbReference type="Pfam" id="PF01547">
    <property type="entry name" value="SBP_bac_1"/>
    <property type="match status" value="1"/>
</dbReference>
<evidence type="ECO:0008006" key="4">
    <source>
        <dbReference type="Google" id="ProtNLM"/>
    </source>
</evidence>
<evidence type="ECO:0000256" key="1">
    <source>
        <dbReference type="SAM" id="MobiDB-lite"/>
    </source>
</evidence>
<reference evidence="3" key="1">
    <citation type="journal article" date="2019" name="Int. J. Syst. Evol. Microbiol.">
        <title>The Global Catalogue of Microorganisms (GCM) 10K type strain sequencing project: providing services to taxonomists for standard genome sequencing and annotation.</title>
        <authorList>
            <consortium name="The Broad Institute Genomics Platform"/>
            <consortium name="The Broad Institute Genome Sequencing Center for Infectious Disease"/>
            <person name="Wu L."/>
            <person name="Ma J."/>
        </authorList>
    </citation>
    <scope>NUCLEOTIDE SEQUENCE [LARGE SCALE GENOMIC DNA]</scope>
    <source>
        <strain evidence="3">NBRC 105830</strain>
    </source>
</reference>
<keyword evidence="3" id="KW-1185">Reference proteome</keyword>
<evidence type="ECO:0000313" key="3">
    <source>
        <dbReference type="Proteomes" id="UP001157109"/>
    </source>
</evidence>
<protein>
    <recommendedName>
        <fullName evidence="4">Sugar ABC transporter substrate-binding protein</fullName>
    </recommendedName>
</protein>
<feature type="region of interest" description="Disordered" evidence="1">
    <location>
        <begin position="406"/>
        <end position="459"/>
    </location>
</feature>
<dbReference type="PANTHER" id="PTHR43649:SF12">
    <property type="entry name" value="DIACETYLCHITOBIOSE BINDING PROTEIN DASA"/>
    <property type="match status" value="1"/>
</dbReference>
<feature type="compositionally biased region" description="Polar residues" evidence="1">
    <location>
        <begin position="1"/>
        <end position="12"/>
    </location>
</feature>
<gene>
    <name evidence="2" type="ORF">GCM10025862_42330</name>
</gene>
<accession>A0ABQ6HUL6</accession>
<dbReference type="PANTHER" id="PTHR43649">
    <property type="entry name" value="ARABINOSE-BINDING PROTEIN-RELATED"/>
    <property type="match status" value="1"/>
</dbReference>
<feature type="compositionally biased region" description="Basic residues" evidence="1">
    <location>
        <begin position="425"/>
        <end position="447"/>
    </location>
</feature>
<dbReference type="Proteomes" id="UP001157109">
    <property type="component" value="Unassembled WGS sequence"/>
</dbReference>
<organism evidence="2 3">
    <name type="scientific">Arsenicicoccus piscis</name>
    <dbReference type="NCBI Taxonomy" id="673954"/>
    <lineage>
        <taxon>Bacteria</taxon>
        <taxon>Bacillati</taxon>
        <taxon>Actinomycetota</taxon>
        <taxon>Actinomycetes</taxon>
        <taxon>Micrococcales</taxon>
        <taxon>Intrasporangiaceae</taxon>
        <taxon>Arsenicicoccus</taxon>
    </lineage>
</organism>
<evidence type="ECO:0000313" key="2">
    <source>
        <dbReference type="EMBL" id="GMA22210.1"/>
    </source>
</evidence>
<dbReference type="CDD" id="cd13585">
    <property type="entry name" value="PBP2_TMBP_like"/>
    <property type="match status" value="1"/>
</dbReference>
<feature type="compositionally biased region" description="Low complexity" evidence="1">
    <location>
        <begin position="448"/>
        <end position="459"/>
    </location>
</feature>
<comment type="caution">
    <text evidence="2">The sequence shown here is derived from an EMBL/GenBank/DDBJ whole genome shotgun (WGS) entry which is preliminary data.</text>
</comment>
<sequence length="459" mass="48763">MVPSSSRFSQITRRIHPVAAPTSEARAHSGPSYTTLLDFTHLGPLTRESAVKIRTVLALTTATALTLGLSACGGGGGGDTTSASPGAAAGGSTLTYWASNQGTSLDDDKKQLTPVLDAFQKQTGIKVNLEVIGWNDLQTRIQTAVTSGQGPDVVNIGNTWAASLQATGAFLPFDAKAMEAIGGKDKFVETALKTGGKEGEDPTSVPLYGLAYGLYYNKAMFKAAGLTPPTTWEEMVADAKKLTNPSTNVYGMSLAAGSYTENNHFAFINSQQNGGNFFDASGQPTFDTDANVQGIVRYLDLMQTHKVVNPSNAQYDNGTKSVADFSAKKAAMIINQNNADASIIANGMKADEYGVVPFPAPADAKNNTASHVAGINLSVFKNTKNQDAALKFVKFMTDASTQKTLGKPFSSLPVLKGRPPSSPRTPRRPRPSRRSTTRARPRCRSCPRRTSSSPRSARR</sequence>
<name>A0ABQ6HUL6_9MICO</name>
<dbReference type="SUPFAM" id="SSF53850">
    <property type="entry name" value="Periplasmic binding protein-like II"/>
    <property type="match status" value="1"/>
</dbReference>
<dbReference type="Gene3D" id="3.40.190.10">
    <property type="entry name" value="Periplasmic binding protein-like II"/>
    <property type="match status" value="2"/>
</dbReference>
<dbReference type="EMBL" id="BSUJ01000007">
    <property type="protein sequence ID" value="GMA22210.1"/>
    <property type="molecule type" value="Genomic_DNA"/>
</dbReference>
<dbReference type="InterPro" id="IPR006059">
    <property type="entry name" value="SBP"/>
</dbReference>
<dbReference type="InterPro" id="IPR050490">
    <property type="entry name" value="Bact_solute-bd_prot1"/>
</dbReference>
<proteinExistence type="predicted"/>
<feature type="region of interest" description="Disordered" evidence="1">
    <location>
        <begin position="1"/>
        <end position="30"/>
    </location>
</feature>